<dbReference type="EMBL" id="JAAVMX010000002">
    <property type="protein sequence ID" value="KAF4512274.1"/>
    <property type="molecule type" value="Genomic_DNA"/>
</dbReference>
<evidence type="ECO:0000313" key="2">
    <source>
        <dbReference type="EMBL" id="KAF4512274.1"/>
    </source>
</evidence>
<feature type="compositionally biased region" description="Basic and acidic residues" evidence="1">
    <location>
        <begin position="264"/>
        <end position="284"/>
    </location>
</feature>
<feature type="region of interest" description="Disordered" evidence="1">
    <location>
        <begin position="53"/>
        <end position="104"/>
    </location>
</feature>
<evidence type="ECO:0000313" key="3">
    <source>
        <dbReference type="Proteomes" id="UP000557566"/>
    </source>
</evidence>
<evidence type="ECO:0000256" key="1">
    <source>
        <dbReference type="SAM" id="MobiDB-lite"/>
    </source>
</evidence>
<feature type="compositionally biased region" description="Basic and acidic residues" evidence="1">
    <location>
        <begin position="61"/>
        <end position="74"/>
    </location>
</feature>
<sequence length="398" mass="43917">MALEVEASRQLSQDFPCKWRLQTFLGAGPRPDVLQTGPTLAKVQPPLLASSKQLLGQPSSDDMRHSDARADTRRWKPKVAARPCSRRPPTAPASSTRRDRPSHFLPIASLLNPHTGLKRRRHDLDVDGPNTAVLSSKKRRLRFHLVTSPLSRPYAQPASHIHVRTDTKPTASRSAKKEANVSAQPRLPHLPATSFLRLSVVNRMREQMELRGPPIVRLGCAGLDAPDFTPRASWFRSRPWYELGGRMLCPGPLGPAAGRRPIAKRPDRPCSTRERQLHPSDKTLPELQSQPTTPPTGLKLAAIDTITSLIPDTPPPPSEDRLFANVDDDFGQGEFALSGPDDQGFHDAPEEPQTVYCGLGARFVKARPCCARGQDQREGEADGLKEVPWVTRQGLATD</sequence>
<dbReference type="OrthoDB" id="5387995at2759"/>
<keyword evidence="3" id="KW-1185">Reference proteome</keyword>
<proteinExistence type="predicted"/>
<feature type="region of interest" description="Disordered" evidence="1">
    <location>
        <begin position="252"/>
        <end position="296"/>
    </location>
</feature>
<comment type="caution">
    <text evidence="2">The sequence shown here is derived from an EMBL/GenBank/DDBJ whole genome shotgun (WGS) entry which is preliminary data.</text>
</comment>
<feature type="region of interest" description="Disordered" evidence="1">
    <location>
        <begin position="154"/>
        <end position="173"/>
    </location>
</feature>
<dbReference type="AlphaFoldDB" id="A0A8H4PXE3"/>
<dbReference type="Proteomes" id="UP000557566">
    <property type="component" value="Unassembled WGS sequence"/>
</dbReference>
<protein>
    <submittedName>
        <fullName evidence="2">Uncharacterized protein</fullName>
    </submittedName>
</protein>
<gene>
    <name evidence="2" type="ORF">G6O67_001439</name>
</gene>
<organism evidence="2 3">
    <name type="scientific">Ophiocordyceps sinensis</name>
    <dbReference type="NCBI Taxonomy" id="72228"/>
    <lineage>
        <taxon>Eukaryota</taxon>
        <taxon>Fungi</taxon>
        <taxon>Dikarya</taxon>
        <taxon>Ascomycota</taxon>
        <taxon>Pezizomycotina</taxon>
        <taxon>Sordariomycetes</taxon>
        <taxon>Hypocreomycetidae</taxon>
        <taxon>Hypocreales</taxon>
        <taxon>Ophiocordycipitaceae</taxon>
        <taxon>Ophiocordyceps</taxon>
    </lineage>
</organism>
<name>A0A8H4PXE3_9HYPO</name>
<accession>A0A8H4PXE3</accession>
<reference evidence="2 3" key="1">
    <citation type="journal article" date="2020" name="Genome Biol. Evol.">
        <title>A new high-quality draft genome assembly of the Chinese cordyceps Ophiocordyceps sinensis.</title>
        <authorList>
            <person name="Shu R."/>
            <person name="Zhang J."/>
            <person name="Meng Q."/>
            <person name="Zhang H."/>
            <person name="Zhou G."/>
            <person name="Li M."/>
            <person name="Wu P."/>
            <person name="Zhao Y."/>
            <person name="Chen C."/>
            <person name="Qin Q."/>
        </authorList>
    </citation>
    <scope>NUCLEOTIDE SEQUENCE [LARGE SCALE GENOMIC DNA]</scope>
    <source>
        <strain evidence="2 3">IOZ07</strain>
    </source>
</reference>